<keyword evidence="3" id="KW-1003">Cell membrane</keyword>
<evidence type="ECO:0000313" key="10">
    <source>
        <dbReference type="EMBL" id="TCL02992.1"/>
    </source>
</evidence>
<feature type="transmembrane region" description="Helical" evidence="8">
    <location>
        <begin position="154"/>
        <end position="175"/>
    </location>
</feature>
<feature type="transmembrane region" description="Helical" evidence="8">
    <location>
        <begin position="260"/>
        <end position="278"/>
    </location>
</feature>
<keyword evidence="5 8" id="KW-0812">Transmembrane</keyword>
<dbReference type="OrthoDB" id="8417460at2"/>
<feature type="domain" description="ABC transmembrane type-1" evidence="9">
    <location>
        <begin position="66"/>
        <end position="278"/>
    </location>
</feature>
<dbReference type="InterPro" id="IPR035906">
    <property type="entry name" value="MetI-like_sf"/>
</dbReference>
<accession>A0A4R1N778</accession>
<evidence type="ECO:0000256" key="4">
    <source>
        <dbReference type="ARBA" id="ARBA00022519"/>
    </source>
</evidence>
<dbReference type="GO" id="GO:0005886">
    <property type="term" value="C:plasma membrane"/>
    <property type="evidence" value="ECO:0007669"/>
    <property type="project" value="UniProtKB-SubCell"/>
</dbReference>
<dbReference type="PANTHER" id="PTHR43005">
    <property type="entry name" value="BLR7065 PROTEIN"/>
    <property type="match status" value="1"/>
</dbReference>
<dbReference type="PROSITE" id="PS50928">
    <property type="entry name" value="ABC_TM1"/>
    <property type="match status" value="1"/>
</dbReference>
<feature type="transmembrane region" description="Helical" evidence="8">
    <location>
        <begin position="70"/>
        <end position="91"/>
    </location>
</feature>
<organism evidence="10 11">
    <name type="scientific">Sodalis ligni</name>
    <dbReference type="NCBI Taxonomy" id="2697027"/>
    <lineage>
        <taxon>Bacteria</taxon>
        <taxon>Pseudomonadati</taxon>
        <taxon>Pseudomonadota</taxon>
        <taxon>Gammaproteobacteria</taxon>
        <taxon>Enterobacterales</taxon>
        <taxon>Bruguierivoracaceae</taxon>
        <taxon>Sodalis</taxon>
    </lineage>
</organism>
<feature type="transmembrane region" description="Helical" evidence="8">
    <location>
        <begin position="12"/>
        <end position="34"/>
    </location>
</feature>
<reference evidence="10 11" key="1">
    <citation type="submission" date="2019-02" db="EMBL/GenBank/DDBJ databases">
        <title>Investigation of anaerobic lignin degradation for improved lignocellulosic biofuels.</title>
        <authorList>
            <person name="Deangelis K."/>
        </authorList>
    </citation>
    <scope>NUCLEOTIDE SEQUENCE [LARGE SCALE GENOMIC DNA]</scope>
    <source>
        <strain evidence="10 11">159R</strain>
    </source>
</reference>
<proteinExistence type="inferred from homology"/>
<comment type="caution">
    <text evidence="10">The sequence shown here is derived from an EMBL/GenBank/DDBJ whole genome shotgun (WGS) entry which is preliminary data.</text>
</comment>
<dbReference type="AlphaFoldDB" id="A0A4R1N778"/>
<dbReference type="InterPro" id="IPR000515">
    <property type="entry name" value="MetI-like"/>
</dbReference>
<evidence type="ECO:0000256" key="2">
    <source>
        <dbReference type="ARBA" id="ARBA00022448"/>
    </source>
</evidence>
<keyword evidence="11" id="KW-1185">Reference proteome</keyword>
<evidence type="ECO:0000256" key="3">
    <source>
        <dbReference type="ARBA" id="ARBA00022475"/>
    </source>
</evidence>
<dbReference type="EMBL" id="SJOI01000001">
    <property type="protein sequence ID" value="TCL02992.1"/>
    <property type="molecule type" value="Genomic_DNA"/>
</dbReference>
<dbReference type="RefSeq" id="WP_132921897.1">
    <property type="nucleotide sequence ID" value="NZ_SJOI01000001.1"/>
</dbReference>
<keyword evidence="4" id="KW-0997">Cell inner membrane</keyword>
<evidence type="ECO:0000256" key="5">
    <source>
        <dbReference type="ARBA" id="ARBA00022692"/>
    </source>
</evidence>
<comment type="similarity">
    <text evidence="8">Belongs to the binding-protein-dependent transport system permease family.</text>
</comment>
<gene>
    <name evidence="10" type="ORF">EZJ58_1033</name>
</gene>
<dbReference type="GO" id="GO:0055085">
    <property type="term" value="P:transmembrane transport"/>
    <property type="evidence" value="ECO:0007669"/>
    <property type="project" value="InterPro"/>
</dbReference>
<evidence type="ECO:0000256" key="1">
    <source>
        <dbReference type="ARBA" id="ARBA00004429"/>
    </source>
</evidence>
<dbReference type="CDD" id="cd06261">
    <property type="entry name" value="TM_PBP2"/>
    <property type="match status" value="1"/>
</dbReference>
<dbReference type="Proteomes" id="UP000294555">
    <property type="component" value="Unassembled WGS sequence"/>
</dbReference>
<dbReference type="SUPFAM" id="SSF161098">
    <property type="entry name" value="MetI-like"/>
    <property type="match status" value="1"/>
</dbReference>
<keyword evidence="2 8" id="KW-0813">Transport</keyword>
<sequence length="286" mass="31760">MRAKLTRLAFTWPLLIALLLVSFYTLGYSIYLAVYNIDLMSAPPFVFSGLANFIDVLQQPRLWYSLWHTLVYVAGSTLIELVLGCAVALFISGDFFGRRLVRALLLLPMIVTPIVGGLIWRIFYDPGAGLFNYLLGLLGMAPVDWLGDPDIAMASLILADVWQWTPFIILLVSAGLDALPQEPLEAAELDGAHGWRLLAFIKLPMIKPIILIALFLRMIDAFKSFDLIYVMTRGGPALATETTNMFAYLTGFQDFRISEAVVIAIINTLLVIAVLSLASKRIMKDV</sequence>
<evidence type="ECO:0000259" key="9">
    <source>
        <dbReference type="PROSITE" id="PS50928"/>
    </source>
</evidence>
<dbReference type="Pfam" id="PF00528">
    <property type="entry name" value="BPD_transp_1"/>
    <property type="match status" value="1"/>
</dbReference>
<comment type="subcellular location">
    <subcellularLocation>
        <location evidence="1">Cell inner membrane</location>
        <topology evidence="1">Multi-pass membrane protein</topology>
    </subcellularLocation>
    <subcellularLocation>
        <location evidence="8">Cell membrane</location>
        <topology evidence="8">Multi-pass membrane protein</topology>
    </subcellularLocation>
</comment>
<evidence type="ECO:0000313" key="11">
    <source>
        <dbReference type="Proteomes" id="UP000294555"/>
    </source>
</evidence>
<evidence type="ECO:0000256" key="6">
    <source>
        <dbReference type="ARBA" id="ARBA00022989"/>
    </source>
</evidence>
<dbReference type="PANTHER" id="PTHR43005:SF1">
    <property type="entry name" value="SPERMIDINE_PUTRESCINE TRANSPORT SYSTEM PERMEASE PROTEIN"/>
    <property type="match status" value="1"/>
</dbReference>
<feature type="transmembrane region" description="Helical" evidence="8">
    <location>
        <begin position="195"/>
        <end position="216"/>
    </location>
</feature>
<feature type="transmembrane region" description="Helical" evidence="8">
    <location>
        <begin position="103"/>
        <end position="124"/>
    </location>
</feature>
<keyword evidence="6 8" id="KW-1133">Transmembrane helix</keyword>
<name>A0A4R1N778_9GAMM</name>
<dbReference type="Gene3D" id="1.10.3720.10">
    <property type="entry name" value="MetI-like"/>
    <property type="match status" value="1"/>
</dbReference>
<evidence type="ECO:0000256" key="8">
    <source>
        <dbReference type="RuleBase" id="RU363032"/>
    </source>
</evidence>
<evidence type="ECO:0000256" key="7">
    <source>
        <dbReference type="ARBA" id="ARBA00023136"/>
    </source>
</evidence>
<keyword evidence="7 8" id="KW-0472">Membrane</keyword>
<protein>
    <submittedName>
        <fullName evidence="10">Carbohydrate ABC transporter membrane protein 1 (CUT1 family)</fullName>
    </submittedName>
</protein>